<protein>
    <submittedName>
        <fullName evidence="1">Uncharacterized protein</fullName>
    </submittedName>
</protein>
<evidence type="ECO:0000313" key="2">
    <source>
        <dbReference type="Proteomes" id="UP000614601"/>
    </source>
</evidence>
<dbReference type="EMBL" id="CAJFCW020000004">
    <property type="protein sequence ID" value="CAG9115423.1"/>
    <property type="molecule type" value="Genomic_DNA"/>
</dbReference>
<sequence>MEKICRLNEDIWNIIIKHCELTSLTNLARSGCHINDFINLDFHKLCVDNHIFRLPGESWADAFADFHRRG</sequence>
<comment type="caution">
    <text evidence="1">The sequence shown here is derived from an EMBL/GenBank/DDBJ whole genome shotgun (WGS) entry which is preliminary data.</text>
</comment>
<name>A0A811L2J4_9BILA</name>
<organism evidence="1 2">
    <name type="scientific">Bursaphelenchus okinawaensis</name>
    <dbReference type="NCBI Taxonomy" id="465554"/>
    <lineage>
        <taxon>Eukaryota</taxon>
        <taxon>Metazoa</taxon>
        <taxon>Ecdysozoa</taxon>
        <taxon>Nematoda</taxon>
        <taxon>Chromadorea</taxon>
        <taxon>Rhabditida</taxon>
        <taxon>Tylenchina</taxon>
        <taxon>Tylenchomorpha</taxon>
        <taxon>Aphelenchoidea</taxon>
        <taxon>Aphelenchoididae</taxon>
        <taxon>Bursaphelenchus</taxon>
    </lineage>
</organism>
<dbReference type="EMBL" id="CAJFDH010000004">
    <property type="protein sequence ID" value="CAD5221762.1"/>
    <property type="molecule type" value="Genomic_DNA"/>
</dbReference>
<accession>A0A811L2J4</accession>
<proteinExistence type="predicted"/>
<dbReference type="Proteomes" id="UP000783686">
    <property type="component" value="Unassembled WGS sequence"/>
</dbReference>
<dbReference type="Proteomes" id="UP000614601">
    <property type="component" value="Unassembled WGS sequence"/>
</dbReference>
<keyword evidence="2" id="KW-1185">Reference proteome</keyword>
<gene>
    <name evidence="1" type="ORF">BOKJ2_LOCUS9607</name>
</gene>
<evidence type="ECO:0000313" key="1">
    <source>
        <dbReference type="EMBL" id="CAD5221762.1"/>
    </source>
</evidence>
<reference evidence="1" key="1">
    <citation type="submission" date="2020-09" db="EMBL/GenBank/DDBJ databases">
        <authorList>
            <person name="Kikuchi T."/>
        </authorList>
    </citation>
    <scope>NUCLEOTIDE SEQUENCE</scope>
    <source>
        <strain evidence="1">SH1</strain>
    </source>
</reference>
<dbReference type="AlphaFoldDB" id="A0A811L2J4"/>